<dbReference type="Gene3D" id="1.10.287.1060">
    <property type="entry name" value="ESAT-6-like"/>
    <property type="match status" value="1"/>
</dbReference>
<gene>
    <name evidence="2" type="ORF">FB465_1455</name>
</gene>
<proteinExistence type="predicted"/>
<dbReference type="EMBL" id="VIVR01000001">
    <property type="protein sequence ID" value="TWE16473.1"/>
    <property type="molecule type" value="Genomic_DNA"/>
</dbReference>
<evidence type="ECO:0000256" key="1">
    <source>
        <dbReference type="SAM" id="MobiDB-lite"/>
    </source>
</evidence>
<organism evidence="2 3">
    <name type="scientific">Kitasatospora atroaurantiaca</name>
    <dbReference type="NCBI Taxonomy" id="285545"/>
    <lineage>
        <taxon>Bacteria</taxon>
        <taxon>Bacillati</taxon>
        <taxon>Actinomycetota</taxon>
        <taxon>Actinomycetes</taxon>
        <taxon>Kitasatosporales</taxon>
        <taxon>Streptomycetaceae</taxon>
        <taxon>Kitasatospora</taxon>
    </lineage>
</organism>
<reference evidence="2 3" key="1">
    <citation type="submission" date="2019-06" db="EMBL/GenBank/DDBJ databases">
        <title>Sequencing the genomes of 1000 actinobacteria strains.</title>
        <authorList>
            <person name="Klenk H.-P."/>
        </authorList>
    </citation>
    <scope>NUCLEOTIDE SEQUENCE [LARGE SCALE GENOMIC DNA]</scope>
    <source>
        <strain evidence="2 3">DSM 41649</strain>
    </source>
</reference>
<dbReference type="Proteomes" id="UP000318416">
    <property type="component" value="Unassembled WGS sequence"/>
</dbReference>
<dbReference type="RefSeq" id="WP_145788620.1">
    <property type="nucleotide sequence ID" value="NZ_BAAABR010000002.1"/>
</dbReference>
<accession>A0A561ELH5</accession>
<evidence type="ECO:0000313" key="2">
    <source>
        <dbReference type="EMBL" id="TWE16473.1"/>
    </source>
</evidence>
<feature type="compositionally biased region" description="Basic and acidic residues" evidence="1">
    <location>
        <begin position="79"/>
        <end position="93"/>
    </location>
</feature>
<sequence length="108" mass="12018">MSGEYRVDPEALRRFARTSAERSDKLRAIRSELGSHMLAPDAFGKLPESAEIGRHYQERAEAALDNLTSAADTMERINTHSEDLARSYERAEQETADSMRTMMGGLGA</sequence>
<dbReference type="AlphaFoldDB" id="A0A561ELH5"/>
<evidence type="ECO:0008006" key="4">
    <source>
        <dbReference type="Google" id="ProtNLM"/>
    </source>
</evidence>
<comment type="caution">
    <text evidence="2">The sequence shown here is derived from an EMBL/GenBank/DDBJ whole genome shotgun (WGS) entry which is preliminary data.</text>
</comment>
<dbReference type="OrthoDB" id="4290617at2"/>
<feature type="region of interest" description="Disordered" evidence="1">
    <location>
        <begin position="79"/>
        <end position="108"/>
    </location>
</feature>
<evidence type="ECO:0000313" key="3">
    <source>
        <dbReference type="Proteomes" id="UP000318416"/>
    </source>
</evidence>
<keyword evidence="3" id="KW-1185">Reference proteome</keyword>
<protein>
    <recommendedName>
        <fullName evidence="4">Excreted virulence factor EspC (Type VII ESX diderm)</fullName>
    </recommendedName>
</protein>
<name>A0A561ELH5_9ACTN</name>